<dbReference type="InterPro" id="IPR035965">
    <property type="entry name" value="PAS-like_dom_sf"/>
</dbReference>
<protein>
    <submittedName>
        <fullName evidence="5">PAS domain S-box-containing protein</fullName>
    </submittedName>
</protein>
<organism evidence="5 6">
    <name type="scientific">Halolamina salifodinae</name>
    <dbReference type="NCBI Taxonomy" id="1202767"/>
    <lineage>
        <taxon>Archaea</taxon>
        <taxon>Methanobacteriati</taxon>
        <taxon>Methanobacteriota</taxon>
        <taxon>Stenosarchaea group</taxon>
        <taxon>Halobacteria</taxon>
        <taxon>Halobacteriales</taxon>
        <taxon>Haloferacaceae</taxon>
    </lineage>
</organism>
<sequence length="379" mass="42051">MEHTGDAIRVLHVDDDPAFADLTVRFLERENERFEVTTARSASAGLERLVAERFDCVVSDHDMPRTTGIEFLETVRAEQPGLPFILFTGKGSEEVASEAISRGVTDYLQKARGTEHYAILANRIGNAVGSYRAERMVERTRSQFEAIAEHTLDAIVTIDADSRVRFANPAVEDLFGYAPDELEGEPLLAIMSERYHASHLSAIDRYVDTDERTIGWSNVEFPAKHRDGTEVPVSISFGEFEHDGEKRFIGIMREVSGTPQYGGQDPAFLEALVETIGVGVAAYDESGTLSYVNERFAENLGTDKEHLEGTAIWEINPVLDREQFDAYWASFEPGETRTAETTHSFEGTELPVEAVTTCADIAGPTYHFGTVRDISEDLG</sequence>
<dbReference type="InterPro" id="IPR013656">
    <property type="entry name" value="PAS_4"/>
</dbReference>
<dbReference type="Gene3D" id="3.30.450.20">
    <property type="entry name" value="PAS domain"/>
    <property type="match status" value="2"/>
</dbReference>
<dbReference type="SUPFAM" id="SSF52172">
    <property type="entry name" value="CheY-like"/>
    <property type="match status" value="1"/>
</dbReference>
<evidence type="ECO:0000256" key="1">
    <source>
        <dbReference type="ARBA" id="ARBA00022553"/>
    </source>
</evidence>
<dbReference type="EMBL" id="JAGGLC010000003">
    <property type="protein sequence ID" value="MBP1987206.1"/>
    <property type="molecule type" value="Genomic_DNA"/>
</dbReference>
<evidence type="ECO:0000313" key="5">
    <source>
        <dbReference type="EMBL" id="MBP1987206.1"/>
    </source>
</evidence>
<keyword evidence="6" id="KW-1185">Reference proteome</keyword>
<keyword evidence="1 2" id="KW-0597">Phosphoprotein</keyword>
<evidence type="ECO:0000259" key="3">
    <source>
        <dbReference type="PROSITE" id="PS50110"/>
    </source>
</evidence>
<dbReference type="InterPro" id="IPR011006">
    <property type="entry name" value="CheY-like_superfamily"/>
</dbReference>
<dbReference type="PANTHER" id="PTHR44591:SF25">
    <property type="entry name" value="CHEMOTAXIS TWO-COMPONENT RESPONSE REGULATOR"/>
    <property type="match status" value="1"/>
</dbReference>
<dbReference type="Pfam" id="PF08448">
    <property type="entry name" value="PAS_4"/>
    <property type="match status" value="2"/>
</dbReference>
<feature type="domain" description="Response regulatory" evidence="3">
    <location>
        <begin position="9"/>
        <end position="125"/>
    </location>
</feature>
<dbReference type="PANTHER" id="PTHR44591">
    <property type="entry name" value="STRESS RESPONSE REGULATOR PROTEIN 1"/>
    <property type="match status" value="1"/>
</dbReference>
<reference evidence="5" key="1">
    <citation type="submission" date="2021-03" db="EMBL/GenBank/DDBJ databases">
        <title>Genomic Encyclopedia of Type Strains, Phase IV (KMG-IV): sequencing the most valuable type-strain genomes for metagenomic binning, comparative biology and taxonomic classification.</title>
        <authorList>
            <person name="Goeker M."/>
        </authorList>
    </citation>
    <scope>NUCLEOTIDE SEQUENCE</scope>
    <source>
        <strain evidence="5">DSM 26232</strain>
    </source>
</reference>
<dbReference type="InterPro" id="IPR050595">
    <property type="entry name" value="Bact_response_regulator"/>
</dbReference>
<dbReference type="Gene3D" id="3.40.50.2300">
    <property type="match status" value="1"/>
</dbReference>
<name>A0A8T4GWC3_9EURY</name>
<dbReference type="CDD" id="cd00156">
    <property type="entry name" value="REC"/>
    <property type="match status" value="1"/>
</dbReference>
<evidence type="ECO:0000259" key="4">
    <source>
        <dbReference type="PROSITE" id="PS50112"/>
    </source>
</evidence>
<comment type="caution">
    <text evidence="5">The sequence shown here is derived from an EMBL/GenBank/DDBJ whole genome shotgun (WGS) entry which is preliminary data.</text>
</comment>
<dbReference type="AlphaFoldDB" id="A0A8T4GWC3"/>
<evidence type="ECO:0000313" key="6">
    <source>
        <dbReference type="Proteomes" id="UP000823736"/>
    </source>
</evidence>
<gene>
    <name evidence="5" type="ORF">J2753_001704</name>
</gene>
<dbReference type="PROSITE" id="PS50110">
    <property type="entry name" value="RESPONSE_REGULATORY"/>
    <property type="match status" value="1"/>
</dbReference>
<dbReference type="SUPFAM" id="SSF55785">
    <property type="entry name" value="PYP-like sensor domain (PAS domain)"/>
    <property type="match status" value="2"/>
</dbReference>
<dbReference type="RefSeq" id="WP_209491480.1">
    <property type="nucleotide sequence ID" value="NZ_JAGGLC010000003.1"/>
</dbReference>
<feature type="domain" description="PAS" evidence="4">
    <location>
        <begin position="265"/>
        <end position="309"/>
    </location>
</feature>
<dbReference type="Proteomes" id="UP000823736">
    <property type="component" value="Unassembled WGS sequence"/>
</dbReference>
<dbReference type="SMART" id="SM00448">
    <property type="entry name" value="REC"/>
    <property type="match status" value="1"/>
</dbReference>
<dbReference type="Pfam" id="PF00072">
    <property type="entry name" value="Response_reg"/>
    <property type="match status" value="1"/>
</dbReference>
<dbReference type="PROSITE" id="PS50112">
    <property type="entry name" value="PAS"/>
    <property type="match status" value="2"/>
</dbReference>
<feature type="modified residue" description="4-aspartylphosphate" evidence="2">
    <location>
        <position position="60"/>
    </location>
</feature>
<accession>A0A8T4GWC3</accession>
<dbReference type="SMART" id="SM00091">
    <property type="entry name" value="PAS"/>
    <property type="match status" value="2"/>
</dbReference>
<dbReference type="NCBIfam" id="TIGR00229">
    <property type="entry name" value="sensory_box"/>
    <property type="match status" value="2"/>
</dbReference>
<evidence type="ECO:0000256" key="2">
    <source>
        <dbReference type="PROSITE-ProRule" id="PRU00169"/>
    </source>
</evidence>
<dbReference type="OrthoDB" id="342253at2157"/>
<dbReference type="InterPro" id="IPR000014">
    <property type="entry name" value="PAS"/>
</dbReference>
<dbReference type="CDD" id="cd00130">
    <property type="entry name" value="PAS"/>
    <property type="match status" value="2"/>
</dbReference>
<feature type="domain" description="PAS" evidence="4">
    <location>
        <begin position="140"/>
        <end position="210"/>
    </location>
</feature>
<proteinExistence type="predicted"/>
<dbReference type="GO" id="GO:0000160">
    <property type="term" value="P:phosphorelay signal transduction system"/>
    <property type="evidence" value="ECO:0007669"/>
    <property type="project" value="InterPro"/>
</dbReference>
<dbReference type="InterPro" id="IPR001789">
    <property type="entry name" value="Sig_transdc_resp-reg_receiver"/>
</dbReference>